<evidence type="ECO:0000259" key="21">
    <source>
        <dbReference type="PROSITE" id="PS50035"/>
    </source>
</evidence>
<evidence type="ECO:0000256" key="12">
    <source>
        <dbReference type="ARBA" id="ARBA00022777"/>
    </source>
</evidence>
<keyword evidence="9" id="KW-0808">Transferase</keyword>
<dbReference type="PROSITE" id="PS50035">
    <property type="entry name" value="PLD"/>
    <property type="match status" value="2"/>
</dbReference>
<dbReference type="PROSITE" id="PS00107">
    <property type="entry name" value="PROTEIN_KINASE_ATP"/>
    <property type="match status" value="1"/>
</dbReference>
<reference evidence="22" key="1">
    <citation type="submission" date="2020-11" db="EMBL/GenBank/DDBJ databases">
        <authorList>
            <person name="Tran Van P."/>
        </authorList>
    </citation>
    <scope>NUCLEOTIDE SEQUENCE</scope>
</reference>
<evidence type="ECO:0000256" key="14">
    <source>
        <dbReference type="ARBA" id="ARBA00022842"/>
    </source>
</evidence>
<feature type="region of interest" description="Disordered" evidence="19">
    <location>
        <begin position="481"/>
        <end position="611"/>
    </location>
</feature>
<evidence type="ECO:0000313" key="23">
    <source>
        <dbReference type="Proteomes" id="UP000678499"/>
    </source>
</evidence>
<keyword evidence="14" id="KW-0460">Magnesium</keyword>
<feature type="compositionally biased region" description="Low complexity" evidence="19">
    <location>
        <begin position="538"/>
        <end position="549"/>
    </location>
</feature>
<evidence type="ECO:0000256" key="16">
    <source>
        <dbReference type="ARBA" id="ARBA00048679"/>
    </source>
</evidence>
<keyword evidence="7" id="KW-0723">Serine/threonine-protein kinase</keyword>
<comment type="catalytic activity">
    <reaction evidence="16">
        <text>L-seryl-[protein] + ATP = O-phospho-L-seryl-[protein] + ADP + H(+)</text>
        <dbReference type="Rhea" id="RHEA:17989"/>
        <dbReference type="Rhea" id="RHEA-COMP:9863"/>
        <dbReference type="Rhea" id="RHEA-COMP:11604"/>
        <dbReference type="ChEBI" id="CHEBI:15378"/>
        <dbReference type="ChEBI" id="CHEBI:29999"/>
        <dbReference type="ChEBI" id="CHEBI:30616"/>
        <dbReference type="ChEBI" id="CHEBI:83421"/>
        <dbReference type="ChEBI" id="CHEBI:456216"/>
        <dbReference type="EC" id="2.7.11.1"/>
    </reaction>
</comment>
<evidence type="ECO:0000256" key="8">
    <source>
        <dbReference type="ARBA" id="ARBA00022553"/>
    </source>
</evidence>
<dbReference type="InterPro" id="IPR050629">
    <property type="entry name" value="STE20/SPS1-PAK"/>
</dbReference>
<protein>
    <recommendedName>
        <fullName evidence="5">non-specific serine/threonine protein kinase</fullName>
        <ecNumber evidence="5">2.7.11.1</ecNumber>
    </recommendedName>
</protein>
<dbReference type="GO" id="GO:0005737">
    <property type="term" value="C:cytoplasm"/>
    <property type="evidence" value="ECO:0007669"/>
    <property type="project" value="UniProtKB-SubCell"/>
</dbReference>
<dbReference type="GO" id="GO:0046872">
    <property type="term" value="F:metal ion binding"/>
    <property type="evidence" value="ECO:0007669"/>
    <property type="project" value="UniProtKB-KW"/>
</dbReference>
<evidence type="ECO:0000256" key="6">
    <source>
        <dbReference type="ARBA" id="ARBA00022490"/>
    </source>
</evidence>
<dbReference type="PROSITE" id="PS50011">
    <property type="entry name" value="PROTEIN_KINASE_DOM"/>
    <property type="match status" value="1"/>
</dbReference>
<dbReference type="SMART" id="SM00155">
    <property type="entry name" value="PLDc"/>
    <property type="match status" value="2"/>
</dbReference>
<dbReference type="CDD" id="cd06609">
    <property type="entry name" value="STKc_MST3_like"/>
    <property type="match status" value="1"/>
</dbReference>
<keyword evidence="13 17" id="KW-0067">ATP-binding</keyword>
<comment type="subcellular location">
    <subcellularLocation>
        <location evidence="2">Cytoplasm</location>
    </subcellularLocation>
</comment>
<dbReference type="InterPro" id="IPR048288">
    <property type="entry name" value="PDCD10_N"/>
</dbReference>
<dbReference type="Pfam" id="PF13918">
    <property type="entry name" value="PLDc_3"/>
    <property type="match status" value="1"/>
</dbReference>
<feature type="compositionally biased region" description="Polar residues" evidence="19">
    <location>
        <begin position="558"/>
        <end position="575"/>
    </location>
</feature>
<evidence type="ECO:0000256" key="18">
    <source>
        <dbReference type="SAM" id="Coils"/>
    </source>
</evidence>
<keyword evidence="12" id="KW-0418">Kinase</keyword>
<evidence type="ECO:0000313" key="22">
    <source>
        <dbReference type="EMBL" id="CAD7278123.1"/>
    </source>
</evidence>
<feature type="compositionally biased region" description="Basic and acidic residues" evidence="19">
    <location>
        <begin position="517"/>
        <end position="536"/>
    </location>
</feature>
<comment type="catalytic activity">
    <reaction evidence="15">
        <text>L-threonyl-[protein] + ATP = O-phospho-L-threonyl-[protein] + ADP + H(+)</text>
        <dbReference type="Rhea" id="RHEA:46608"/>
        <dbReference type="Rhea" id="RHEA-COMP:11060"/>
        <dbReference type="Rhea" id="RHEA-COMP:11605"/>
        <dbReference type="ChEBI" id="CHEBI:15378"/>
        <dbReference type="ChEBI" id="CHEBI:30013"/>
        <dbReference type="ChEBI" id="CHEBI:30616"/>
        <dbReference type="ChEBI" id="CHEBI:61977"/>
        <dbReference type="ChEBI" id="CHEBI:456216"/>
        <dbReference type="EC" id="2.7.11.1"/>
    </reaction>
</comment>
<dbReference type="SMART" id="SM00220">
    <property type="entry name" value="S_TKc"/>
    <property type="match status" value="1"/>
</dbReference>
<dbReference type="InterPro" id="IPR046409">
    <property type="entry name" value="PDC10_dimerisation_sf"/>
</dbReference>
<feature type="domain" description="PLD phosphodiesterase" evidence="21">
    <location>
        <begin position="1016"/>
        <end position="1043"/>
    </location>
</feature>
<evidence type="ECO:0000256" key="5">
    <source>
        <dbReference type="ARBA" id="ARBA00012513"/>
    </source>
</evidence>
<feature type="region of interest" description="Disordered" evidence="19">
    <location>
        <begin position="374"/>
        <end position="459"/>
    </location>
</feature>
<keyword evidence="23" id="KW-1185">Reference proteome</keyword>
<dbReference type="Gene3D" id="1.10.510.10">
    <property type="entry name" value="Transferase(Phosphotransferase) domain 1"/>
    <property type="match status" value="1"/>
</dbReference>
<dbReference type="EMBL" id="OA883159">
    <property type="protein sequence ID" value="CAD7278123.1"/>
    <property type="molecule type" value="Genomic_DNA"/>
</dbReference>
<feature type="coiled-coil region" evidence="18">
    <location>
        <begin position="130"/>
        <end position="157"/>
    </location>
</feature>
<comment type="cofactor">
    <cofactor evidence="1">
        <name>Mg(2+)</name>
        <dbReference type="ChEBI" id="CHEBI:18420"/>
    </cofactor>
</comment>
<dbReference type="Pfam" id="PF20929">
    <property type="entry name" value="PDCD10_N"/>
    <property type="match status" value="1"/>
</dbReference>
<dbReference type="GO" id="GO:0005524">
    <property type="term" value="F:ATP binding"/>
    <property type="evidence" value="ECO:0007669"/>
    <property type="project" value="UniProtKB-UniRule"/>
</dbReference>
<name>A0A7R9BQ66_9CRUS</name>
<proteinExistence type="inferred from homology"/>
<dbReference type="EC" id="2.7.11.1" evidence="5"/>
<dbReference type="Gene3D" id="1.10.12.70">
    <property type="match status" value="1"/>
</dbReference>
<dbReference type="Pfam" id="PF00069">
    <property type="entry name" value="Pkinase"/>
    <property type="match status" value="1"/>
</dbReference>
<evidence type="ECO:0000256" key="1">
    <source>
        <dbReference type="ARBA" id="ARBA00001946"/>
    </source>
</evidence>
<dbReference type="EMBL" id="CAJPEX010001122">
    <property type="protein sequence ID" value="CAG0918275.1"/>
    <property type="molecule type" value="Genomic_DNA"/>
</dbReference>
<organism evidence="22">
    <name type="scientific">Notodromas monacha</name>
    <dbReference type="NCBI Taxonomy" id="399045"/>
    <lineage>
        <taxon>Eukaryota</taxon>
        <taxon>Metazoa</taxon>
        <taxon>Ecdysozoa</taxon>
        <taxon>Arthropoda</taxon>
        <taxon>Crustacea</taxon>
        <taxon>Oligostraca</taxon>
        <taxon>Ostracoda</taxon>
        <taxon>Podocopa</taxon>
        <taxon>Podocopida</taxon>
        <taxon>Cypridocopina</taxon>
        <taxon>Cypridoidea</taxon>
        <taxon>Cyprididae</taxon>
        <taxon>Notodromas</taxon>
    </lineage>
</organism>
<dbReference type="FunFam" id="1.10.510.10:FF:000411">
    <property type="entry name" value="Probable Ste20-like kinase Don3"/>
    <property type="match status" value="1"/>
</dbReference>
<dbReference type="Gene3D" id="3.30.870.10">
    <property type="entry name" value="Endonuclease Chain A"/>
    <property type="match status" value="2"/>
</dbReference>
<feature type="domain" description="PLD phosphodiesterase" evidence="21">
    <location>
        <begin position="1232"/>
        <end position="1258"/>
    </location>
</feature>
<evidence type="ECO:0000256" key="4">
    <source>
        <dbReference type="ARBA" id="ARBA00008874"/>
    </source>
</evidence>
<gene>
    <name evidence="22" type="ORF">NMOB1V02_LOCUS5834</name>
</gene>
<comment type="similarity">
    <text evidence="4">Belongs to the protein kinase superfamily. STE Ser/Thr protein kinase family. STE20 subfamily.</text>
</comment>
<dbReference type="SUPFAM" id="SSF56024">
    <property type="entry name" value="Phospholipase D/nuclease"/>
    <property type="match status" value="2"/>
</dbReference>
<keyword evidence="10" id="KW-0479">Metal-binding</keyword>
<dbReference type="InterPro" id="IPR032803">
    <property type="entry name" value="PLDc_3"/>
</dbReference>
<dbReference type="OrthoDB" id="8693905at2759"/>
<dbReference type="Proteomes" id="UP000678499">
    <property type="component" value="Unassembled WGS sequence"/>
</dbReference>
<dbReference type="GO" id="GO:0004674">
    <property type="term" value="F:protein serine/threonine kinase activity"/>
    <property type="evidence" value="ECO:0007669"/>
    <property type="project" value="UniProtKB-KW"/>
</dbReference>
<evidence type="ECO:0000256" key="19">
    <source>
        <dbReference type="SAM" id="MobiDB-lite"/>
    </source>
</evidence>
<dbReference type="InterPro" id="IPR000719">
    <property type="entry name" value="Prot_kinase_dom"/>
</dbReference>
<evidence type="ECO:0000256" key="3">
    <source>
        <dbReference type="ARBA" id="ARBA00008664"/>
    </source>
</evidence>
<evidence type="ECO:0000256" key="9">
    <source>
        <dbReference type="ARBA" id="ARBA00022679"/>
    </source>
</evidence>
<dbReference type="InterPro" id="IPR011009">
    <property type="entry name" value="Kinase-like_dom_sf"/>
</dbReference>
<dbReference type="InterPro" id="IPR001736">
    <property type="entry name" value="PLipase_D/transphosphatidylase"/>
</dbReference>
<dbReference type="FunFam" id="3.30.200.20:FF:000092">
    <property type="entry name" value="Serine/threonine-protein kinase 24"/>
    <property type="match status" value="1"/>
</dbReference>
<evidence type="ECO:0000256" key="2">
    <source>
        <dbReference type="ARBA" id="ARBA00004496"/>
    </source>
</evidence>
<keyword evidence="8" id="KW-0597">Phosphoprotein</keyword>
<feature type="binding site" evidence="17">
    <location>
        <position position="133"/>
    </location>
    <ligand>
        <name>ATP</name>
        <dbReference type="ChEBI" id="CHEBI:30616"/>
    </ligand>
</feature>
<evidence type="ECO:0000256" key="7">
    <source>
        <dbReference type="ARBA" id="ARBA00022527"/>
    </source>
</evidence>
<feature type="compositionally biased region" description="Low complexity" evidence="19">
    <location>
        <begin position="576"/>
        <end position="594"/>
    </location>
</feature>
<dbReference type="PANTHER" id="PTHR48012">
    <property type="entry name" value="STERILE20-LIKE KINASE, ISOFORM B-RELATED"/>
    <property type="match status" value="1"/>
</dbReference>
<evidence type="ECO:0000259" key="20">
    <source>
        <dbReference type="PROSITE" id="PS50011"/>
    </source>
</evidence>
<dbReference type="SUPFAM" id="SSF56112">
    <property type="entry name" value="Protein kinase-like (PK-like)"/>
    <property type="match status" value="1"/>
</dbReference>
<dbReference type="InterPro" id="IPR017441">
    <property type="entry name" value="Protein_kinase_ATP_BS"/>
</dbReference>
<evidence type="ECO:0000256" key="13">
    <source>
        <dbReference type="ARBA" id="ARBA00022840"/>
    </source>
</evidence>
<dbReference type="PANTHER" id="PTHR48012:SF10">
    <property type="entry name" value="FI20177P1"/>
    <property type="match status" value="1"/>
</dbReference>
<keyword evidence="11 17" id="KW-0547">Nucleotide-binding</keyword>
<keyword evidence="18" id="KW-0175">Coiled coil</keyword>
<feature type="domain" description="Protein kinase" evidence="20">
    <location>
        <begin position="104"/>
        <end position="354"/>
    </location>
</feature>
<sequence>MRIESESRISMPISRGRDPIDLDSGIRFCVCVRVWGLIGLGSTWVGSRVIGILCATAKADRFVVILDLNKPLVLLEFDEGFLLSWDLKVDEKKGLDKVDPELIFTKQERIGKGSFGEVFKGVDNRTTQIVAIKIIDLEEAEDEIEDIQQEIMVLSQCDSPFVTKYFGSYLKGTKLWIIMEYLGGGSALDLMKAGPFDELHIAIILREVLKGLDYLHSERKLHRDIKAANVLLSEHGNVKLADFGVAGQLTSTTSKRNTFVGTPFWMAPEVIKQSAYDSKADIWSLGITAIELAKGEPPNSELHPMRVLFLIPKNSPPQLTGNYTRQFKEFVETCLNKDPENRPCAKDLLRHPFIRKAKKNSYLVDLIERYKKYKADHGAESDSDTDGSESEGSMHDRGPDDDWVMTIKGPSSRTDPSLDVFPRHVNSLNNNDDIADAEERRNRRQVPAFSSKALDEDDEEAVVQASAAASAALLRGKRNSWQGGEADTSLPKPAPSPASRPVSVHGDVPVIASPVKSQKDNWKSSPKKDSPSRQLRESSSALLNASNASETKPEKPSQNKSKPRSGSGSTTALNHTTSAQSSSSSSTSSSSSSTNALNKGKQDDVSHLVSSQHPPSYLLSCVIHPLLSELQRRHRNNVRRPESSVKSDAIGELKNAFELAERNSPGLSQVFVAHLFKKLGTSDQRRDESRMGSCEPFFKIEDPKSLRVSAGRLERGILSVGQQMSQLLLGGHKPTETRINSSGSQETLDNFERKYEPCSCSSVKADERRVANIDDLEAGVVMDKRCAGRQYAHLNKHDASSSRRRDLGDEVDWWENRFTPGRNGAPDGMTWQERKHQRCGRKFIHPSCVPITIIVILILLVALLPLLDRDNVADAQPKHSNKKWKDFGGQFKNLVSHRVEDCGTTCKFSLVESIPEKMDISGANYSSTFESWVDLIEGATTSLDLLVFYWSLTAESTNSTHELAHQGEVIFESLKSVDTTKVRFRVAQNAPSASFPNTESADLPAEVRNVDIAGLTGGVQHSKMILVDGQHAYLGSANMDWRSLTQVKEIGLFVKDCPCVGGDLQKIFEIYWTLGQPGATIPDKWPEELDTEYNMDRPMVLTVNGTSPSRVSIGVSPPQFRTTRRDRDLDMILRLIETAEEFVYISVMDYFPTSLYRGTDNRYWDTLDTALRRAAFDRGVKVRVMASIWNSTRPIMRRFLQSLKVLEGSGIDIDTKLFRVPAYDEEQAAIPFARVNHNKYVVTESTAFMSTSNWSEDYFTNTGGIGVSITQDKDAEASLQRQLEAVFSRDWFSEFTEDP</sequence>
<dbReference type="CDD" id="cd09107">
    <property type="entry name" value="PLDc_vPLD3_4_5_like_2"/>
    <property type="match status" value="1"/>
</dbReference>
<comment type="similarity">
    <text evidence="3">Belongs to the phospholipase D family.</text>
</comment>
<evidence type="ECO:0000256" key="10">
    <source>
        <dbReference type="ARBA" id="ARBA00022723"/>
    </source>
</evidence>
<keyword evidence="6" id="KW-0963">Cytoplasm</keyword>
<evidence type="ECO:0000256" key="17">
    <source>
        <dbReference type="PROSITE-ProRule" id="PRU10141"/>
    </source>
</evidence>
<dbReference type="Gene3D" id="3.30.200.20">
    <property type="entry name" value="Phosphorylase Kinase, domain 1"/>
    <property type="match status" value="1"/>
</dbReference>
<evidence type="ECO:0000256" key="15">
    <source>
        <dbReference type="ARBA" id="ARBA00047899"/>
    </source>
</evidence>
<evidence type="ECO:0000256" key="11">
    <source>
        <dbReference type="ARBA" id="ARBA00022741"/>
    </source>
</evidence>
<accession>A0A7R9BQ66</accession>